<evidence type="ECO:0000313" key="12">
    <source>
        <dbReference type="Proteomes" id="UP000316292"/>
    </source>
</evidence>
<dbReference type="InterPro" id="IPR020598">
    <property type="entry name" value="rRNA_Ade_methylase_Trfase_N"/>
</dbReference>
<dbReference type="PANTHER" id="PTHR11727">
    <property type="entry name" value="DIMETHYLADENOSINE TRANSFERASE"/>
    <property type="match status" value="1"/>
</dbReference>
<feature type="domain" description="Ribosomal RNA adenine methylase transferase N-terminal" evidence="10">
    <location>
        <begin position="244"/>
        <end position="415"/>
    </location>
</feature>
<keyword evidence="2 7" id="KW-0698">rRNA processing</keyword>
<feature type="binding site" evidence="7 8">
    <location>
        <position position="309"/>
    </location>
    <ligand>
        <name>S-adenosyl-L-methionine</name>
        <dbReference type="ChEBI" id="CHEBI:59789"/>
    </ligand>
</feature>
<comment type="similarity">
    <text evidence="7">Belongs to the class I-like SAM-binding methyltransferase superfamily. rRNA adenine N(6)-methyltransferase family. RsmA subfamily.</text>
</comment>
<dbReference type="Gene3D" id="3.40.50.150">
    <property type="entry name" value="Vaccinia Virus protein VP39"/>
    <property type="match status" value="1"/>
</dbReference>
<feature type="compositionally biased region" description="Low complexity" evidence="9">
    <location>
        <begin position="110"/>
        <end position="122"/>
    </location>
</feature>
<keyword evidence="3 7" id="KW-0489">Methyltransferase</keyword>
<dbReference type="NCBIfam" id="TIGR00755">
    <property type="entry name" value="ksgA"/>
    <property type="match status" value="1"/>
</dbReference>
<comment type="caution">
    <text evidence="11">The sequence shown here is derived from an EMBL/GenBank/DDBJ whole genome shotgun (WGS) entry which is preliminary data.</text>
</comment>
<evidence type="ECO:0000256" key="2">
    <source>
        <dbReference type="ARBA" id="ARBA00022552"/>
    </source>
</evidence>
<dbReference type="PROSITE" id="PS51689">
    <property type="entry name" value="SAM_RNA_A_N6_MT"/>
    <property type="match status" value="1"/>
</dbReference>
<keyword evidence="5 7" id="KW-0949">S-adenosyl-L-methionine</keyword>
<comment type="function">
    <text evidence="7">Specifically dimethylates two adjacent adenosines (A1518 and A1519) in the loop of a conserved hairpin near the 3'-end of 16S rRNA in the 30S particle. May play a critical role in biogenesis of 30S subunits.</text>
</comment>
<evidence type="ECO:0000256" key="9">
    <source>
        <dbReference type="SAM" id="MobiDB-lite"/>
    </source>
</evidence>
<dbReference type="InterPro" id="IPR011530">
    <property type="entry name" value="rRNA_adenine_dimethylase"/>
</dbReference>
<gene>
    <name evidence="7 11" type="primary">rsmA</name>
    <name evidence="7" type="synonym">ksgA</name>
    <name evidence="11" type="ORF">E6K71_06925</name>
</gene>
<dbReference type="PANTHER" id="PTHR11727:SF7">
    <property type="entry name" value="DIMETHYLADENOSINE TRANSFERASE-RELATED"/>
    <property type="match status" value="1"/>
</dbReference>
<dbReference type="PROSITE" id="PS01131">
    <property type="entry name" value="RRNA_A_DIMETH"/>
    <property type="match status" value="1"/>
</dbReference>
<feature type="binding site" evidence="7 8">
    <location>
        <position position="284"/>
    </location>
    <ligand>
        <name>S-adenosyl-L-methionine</name>
        <dbReference type="ChEBI" id="CHEBI:59789"/>
    </ligand>
</feature>
<dbReference type="GO" id="GO:0003723">
    <property type="term" value="F:RNA binding"/>
    <property type="evidence" value="ECO:0007669"/>
    <property type="project" value="UniProtKB-UniRule"/>
</dbReference>
<dbReference type="GO" id="GO:0005829">
    <property type="term" value="C:cytosol"/>
    <property type="evidence" value="ECO:0007669"/>
    <property type="project" value="TreeGrafter"/>
</dbReference>
<dbReference type="InterPro" id="IPR023165">
    <property type="entry name" value="rRNA_Ade_diMease-like_C"/>
</dbReference>
<evidence type="ECO:0000256" key="5">
    <source>
        <dbReference type="ARBA" id="ARBA00022691"/>
    </source>
</evidence>
<protein>
    <recommendedName>
        <fullName evidence="7">Ribosomal RNA small subunit methyltransferase A</fullName>
        <ecNumber evidence="7">2.1.1.182</ecNumber>
    </recommendedName>
    <alternativeName>
        <fullName evidence="7">16S rRNA (adenine(1518)-N(6)/adenine(1519)-N(6))-dimethyltransferase</fullName>
    </alternativeName>
    <alternativeName>
        <fullName evidence="7">16S rRNA dimethyladenosine transferase</fullName>
    </alternativeName>
    <alternativeName>
        <fullName evidence="7">16S rRNA dimethylase</fullName>
    </alternativeName>
    <alternativeName>
        <fullName evidence="7">S-adenosylmethionine-6-N', N'-adenosyl(rRNA) dimethyltransferase</fullName>
    </alternativeName>
</protein>
<sequence length="497" mass="54694">MCAPRWGCIPATCARIAKPRWRRSRPWRESPRWWRSGRPAWISTGPTTRRRRCRSDFCGATSRSRGRPESRSCSITGTRRSASRKSSRRRVRPRREGVFIASRATWRSRGGWSRWGSRSGSAAPPPSRRAFCQASSGSFVSRTSSWKPTLPISRRCLTGENGTSRRISRWCAISSPERSGSPPPRSRNGPTPPRERSSGSRRRPGGRGAARAPGGASGVAGTLRALGVHPSKRLGQNFLSDPRVARRIAGLIPDPLEPVLEIGPGLGALSLELAASGRPFVAVELDLRLAEYMEGELRPFPRARLVRGDVLDHRIEELFPGGERLTVVGNLPYSITTPALEWIFGQKERVGRAFLMVQREFAERLTAKPGSKEYGSISVFLALNAGVQNCFRVSPGAFHPRPEVDSTVLEMTPRDYPGTTGEERDAASRMARASMGSRRKTLANSLAKGLDLPGEEARALLADARLDPVRRGETLSVPEFVSLARAWIRRGRPGGGR</sequence>
<dbReference type="Gene3D" id="1.10.8.100">
    <property type="entry name" value="Ribosomal RNA adenine dimethylase-like, domain 2"/>
    <property type="match status" value="1"/>
</dbReference>
<organism evidence="11 12">
    <name type="scientific">Eiseniibacteriota bacterium</name>
    <dbReference type="NCBI Taxonomy" id="2212470"/>
    <lineage>
        <taxon>Bacteria</taxon>
        <taxon>Candidatus Eiseniibacteriota</taxon>
    </lineage>
</organism>
<reference evidence="11 12" key="1">
    <citation type="journal article" date="2019" name="Nat. Microbiol.">
        <title>Mediterranean grassland soil C-N compound turnover is dependent on rainfall and depth, and is mediated by genomically divergent microorganisms.</title>
        <authorList>
            <person name="Diamond S."/>
            <person name="Andeer P.F."/>
            <person name="Li Z."/>
            <person name="Crits-Christoph A."/>
            <person name="Burstein D."/>
            <person name="Anantharaman K."/>
            <person name="Lane K.R."/>
            <person name="Thomas B.C."/>
            <person name="Pan C."/>
            <person name="Northen T.R."/>
            <person name="Banfield J.F."/>
        </authorList>
    </citation>
    <scope>NUCLEOTIDE SEQUENCE [LARGE SCALE GENOMIC DNA]</scope>
    <source>
        <strain evidence="11">WS_1</strain>
    </source>
</reference>
<dbReference type="Proteomes" id="UP000316292">
    <property type="component" value="Unassembled WGS sequence"/>
</dbReference>
<comment type="catalytic activity">
    <reaction evidence="7">
        <text>adenosine(1518)/adenosine(1519) in 16S rRNA + 4 S-adenosyl-L-methionine = N(6)-dimethyladenosine(1518)/N(6)-dimethyladenosine(1519) in 16S rRNA + 4 S-adenosyl-L-homocysteine + 4 H(+)</text>
        <dbReference type="Rhea" id="RHEA:19609"/>
        <dbReference type="Rhea" id="RHEA-COMP:10232"/>
        <dbReference type="Rhea" id="RHEA-COMP:10233"/>
        <dbReference type="ChEBI" id="CHEBI:15378"/>
        <dbReference type="ChEBI" id="CHEBI:57856"/>
        <dbReference type="ChEBI" id="CHEBI:59789"/>
        <dbReference type="ChEBI" id="CHEBI:74411"/>
        <dbReference type="ChEBI" id="CHEBI:74493"/>
        <dbReference type="EC" id="2.1.1.182"/>
    </reaction>
</comment>
<feature type="binding site" evidence="7 8">
    <location>
        <position position="239"/>
    </location>
    <ligand>
        <name>S-adenosyl-L-methionine</name>
        <dbReference type="ChEBI" id="CHEBI:59789"/>
    </ligand>
</feature>
<dbReference type="SMART" id="SM00650">
    <property type="entry name" value="rADc"/>
    <property type="match status" value="1"/>
</dbReference>
<dbReference type="GO" id="GO:0052908">
    <property type="term" value="F:16S rRNA (adenine(1518)-N(6)/adenine(1519)-N(6))-dimethyltransferase activity"/>
    <property type="evidence" value="ECO:0007669"/>
    <property type="project" value="UniProtKB-EC"/>
</dbReference>
<keyword evidence="1 7" id="KW-0963">Cytoplasm</keyword>
<keyword evidence="4 7" id="KW-0808">Transferase</keyword>
<dbReference type="InterPro" id="IPR029063">
    <property type="entry name" value="SAM-dependent_MTases_sf"/>
</dbReference>
<feature type="binding site" evidence="7 8">
    <location>
        <position position="237"/>
    </location>
    <ligand>
        <name>S-adenosyl-L-methionine</name>
        <dbReference type="ChEBI" id="CHEBI:59789"/>
    </ligand>
</feature>
<comment type="subcellular location">
    <subcellularLocation>
        <location evidence="7">Cytoplasm</location>
    </subcellularLocation>
</comment>
<feature type="compositionally biased region" description="Basic residues" evidence="9">
    <location>
        <begin position="81"/>
        <end position="93"/>
    </location>
</feature>
<evidence type="ECO:0000256" key="4">
    <source>
        <dbReference type="ARBA" id="ARBA00022679"/>
    </source>
</evidence>
<dbReference type="EC" id="2.1.1.182" evidence="7"/>
<keyword evidence="6 7" id="KW-0694">RNA-binding</keyword>
<feature type="region of interest" description="Disordered" evidence="9">
    <location>
        <begin position="110"/>
        <end position="134"/>
    </location>
</feature>
<name>A0A538SB12_UNCEI</name>
<feature type="region of interest" description="Disordered" evidence="9">
    <location>
        <begin position="60"/>
        <end position="96"/>
    </location>
</feature>
<evidence type="ECO:0000256" key="1">
    <source>
        <dbReference type="ARBA" id="ARBA00022490"/>
    </source>
</evidence>
<dbReference type="InterPro" id="IPR020596">
    <property type="entry name" value="rRNA_Ade_Mease_Trfase_CS"/>
</dbReference>
<dbReference type="InterPro" id="IPR001737">
    <property type="entry name" value="KsgA/Erm"/>
</dbReference>
<evidence type="ECO:0000256" key="6">
    <source>
        <dbReference type="ARBA" id="ARBA00022884"/>
    </source>
</evidence>
<evidence type="ECO:0000256" key="8">
    <source>
        <dbReference type="PROSITE-ProRule" id="PRU01026"/>
    </source>
</evidence>
<feature type="binding site" evidence="7 8">
    <location>
        <position position="263"/>
    </location>
    <ligand>
        <name>S-adenosyl-L-methionine</name>
        <dbReference type="ChEBI" id="CHEBI:59789"/>
    </ligand>
</feature>
<dbReference type="Pfam" id="PF00398">
    <property type="entry name" value="RrnaAD"/>
    <property type="match status" value="1"/>
</dbReference>
<dbReference type="AlphaFoldDB" id="A0A538SB12"/>
<evidence type="ECO:0000256" key="3">
    <source>
        <dbReference type="ARBA" id="ARBA00022603"/>
    </source>
</evidence>
<proteinExistence type="inferred from homology"/>
<evidence type="ECO:0000256" key="7">
    <source>
        <dbReference type="HAMAP-Rule" id="MF_00607"/>
    </source>
</evidence>
<dbReference type="EMBL" id="VBOR01000071">
    <property type="protein sequence ID" value="TMQ48558.1"/>
    <property type="molecule type" value="Genomic_DNA"/>
</dbReference>
<accession>A0A538SB12</accession>
<dbReference type="SUPFAM" id="SSF53335">
    <property type="entry name" value="S-adenosyl-L-methionine-dependent methyltransferases"/>
    <property type="match status" value="1"/>
</dbReference>
<dbReference type="CDD" id="cd02440">
    <property type="entry name" value="AdoMet_MTases"/>
    <property type="match status" value="1"/>
</dbReference>
<feature type="binding site" evidence="7 8">
    <location>
        <position position="330"/>
    </location>
    <ligand>
        <name>S-adenosyl-L-methionine</name>
        <dbReference type="ChEBI" id="CHEBI:59789"/>
    </ligand>
</feature>
<evidence type="ECO:0000259" key="10">
    <source>
        <dbReference type="SMART" id="SM00650"/>
    </source>
</evidence>
<feature type="region of interest" description="Disordered" evidence="9">
    <location>
        <begin position="167"/>
        <end position="221"/>
    </location>
</feature>
<evidence type="ECO:0000313" key="11">
    <source>
        <dbReference type="EMBL" id="TMQ48558.1"/>
    </source>
</evidence>
<dbReference type="HAMAP" id="MF_00607">
    <property type="entry name" value="16SrRNA_methyltr_A"/>
    <property type="match status" value="1"/>
</dbReference>